<protein>
    <submittedName>
        <fullName evidence="1">Uncharacterized protein</fullName>
    </submittedName>
</protein>
<accession>A0A6A5TVF1</accession>
<keyword evidence="2" id="KW-1185">Reference proteome</keyword>
<reference evidence="1" key="1">
    <citation type="journal article" date="2020" name="Stud. Mycol.">
        <title>101 Dothideomycetes genomes: a test case for predicting lifestyles and emergence of pathogens.</title>
        <authorList>
            <person name="Haridas S."/>
            <person name="Albert R."/>
            <person name="Binder M."/>
            <person name="Bloem J."/>
            <person name="Labutti K."/>
            <person name="Salamov A."/>
            <person name="Andreopoulos B."/>
            <person name="Baker S."/>
            <person name="Barry K."/>
            <person name="Bills G."/>
            <person name="Bluhm B."/>
            <person name="Cannon C."/>
            <person name="Castanera R."/>
            <person name="Culley D."/>
            <person name="Daum C."/>
            <person name="Ezra D."/>
            <person name="Gonzalez J."/>
            <person name="Henrissat B."/>
            <person name="Kuo A."/>
            <person name="Liang C."/>
            <person name="Lipzen A."/>
            <person name="Lutzoni F."/>
            <person name="Magnuson J."/>
            <person name="Mondo S."/>
            <person name="Nolan M."/>
            <person name="Ohm R."/>
            <person name="Pangilinan J."/>
            <person name="Park H.-J."/>
            <person name="Ramirez L."/>
            <person name="Alfaro M."/>
            <person name="Sun H."/>
            <person name="Tritt A."/>
            <person name="Yoshinaga Y."/>
            <person name="Zwiers L.-H."/>
            <person name="Turgeon B."/>
            <person name="Goodwin S."/>
            <person name="Spatafora J."/>
            <person name="Crous P."/>
            <person name="Grigoriev I."/>
        </authorList>
    </citation>
    <scope>NUCLEOTIDE SEQUENCE</scope>
    <source>
        <strain evidence="1">CBS 675.92</strain>
    </source>
</reference>
<dbReference type="EMBL" id="ML976991">
    <property type="protein sequence ID" value="KAF1956595.1"/>
    <property type="molecule type" value="Genomic_DNA"/>
</dbReference>
<proteinExistence type="predicted"/>
<dbReference type="AlphaFoldDB" id="A0A6A5TVF1"/>
<dbReference type="Proteomes" id="UP000800035">
    <property type="component" value="Unassembled WGS sequence"/>
</dbReference>
<evidence type="ECO:0000313" key="1">
    <source>
        <dbReference type="EMBL" id="KAF1956595.1"/>
    </source>
</evidence>
<evidence type="ECO:0000313" key="2">
    <source>
        <dbReference type="Proteomes" id="UP000800035"/>
    </source>
</evidence>
<name>A0A6A5TVF1_9PLEO</name>
<gene>
    <name evidence="1" type="ORF">CC80DRAFT_61329</name>
</gene>
<organism evidence="1 2">
    <name type="scientific">Byssothecium circinans</name>
    <dbReference type="NCBI Taxonomy" id="147558"/>
    <lineage>
        <taxon>Eukaryota</taxon>
        <taxon>Fungi</taxon>
        <taxon>Dikarya</taxon>
        <taxon>Ascomycota</taxon>
        <taxon>Pezizomycotina</taxon>
        <taxon>Dothideomycetes</taxon>
        <taxon>Pleosporomycetidae</taxon>
        <taxon>Pleosporales</taxon>
        <taxon>Massarineae</taxon>
        <taxon>Massarinaceae</taxon>
        <taxon>Byssothecium</taxon>
    </lineage>
</organism>
<sequence length="117" mass="12945">MLGCFSHLASAFTWPPVSFFRGSHVWSLRSLAPSCGWAVLGPFVSMGVRAYWLLHSLAPYVVRSPTFLLFRGSQGMHGRFIHWRGHVAGSPIVALRAHQVEELSIPSSESVVLQLSQ</sequence>